<dbReference type="RefSeq" id="WP_186950185.1">
    <property type="nucleotide sequence ID" value="NZ_JACOPL010000015.1"/>
</dbReference>
<dbReference type="Pfam" id="PF13391">
    <property type="entry name" value="HNH_2"/>
    <property type="match status" value="1"/>
</dbReference>
<sequence>MRRETRFTSVQPATWKRVYERDNKRCVLCGTAGTLQAAHFVPRSHGGLGREMNLVMLCADCHRRFDQSVEREEIRGELREYLQGLYPDWNEADLKYRKDLDRC</sequence>
<evidence type="ECO:0000313" key="3">
    <source>
        <dbReference type="EMBL" id="MBC5726781.1"/>
    </source>
</evidence>
<dbReference type="CDD" id="cd00085">
    <property type="entry name" value="HNHc"/>
    <property type="match status" value="1"/>
</dbReference>
<keyword evidence="3" id="KW-0378">Hydrolase</keyword>
<name>A0A923RXX1_9FIRM</name>
<dbReference type="Gene3D" id="1.10.30.50">
    <property type="match status" value="1"/>
</dbReference>
<dbReference type="AlphaFoldDB" id="A0A923RXX1"/>
<dbReference type="SMART" id="SM00507">
    <property type="entry name" value="HNHc"/>
    <property type="match status" value="1"/>
</dbReference>
<reference evidence="3" key="1">
    <citation type="submission" date="2020-08" db="EMBL/GenBank/DDBJ databases">
        <title>Genome public.</title>
        <authorList>
            <person name="Liu C."/>
            <person name="Sun Q."/>
        </authorList>
    </citation>
    <scope>NUCLEOTIDE SEQUENCE</scope>
    <source>
        <strain evidence="3">NSJ-28</strain>
    </source>
</reference>
<keyword evidence="3" id="KW-0540">Nuclease</keyword>
<dbReference type="EMBL" id="JACOPL010000029">
    <property type="protein sequence ID" value="MBC5726781.1"/>
    <property type="molecule type" value="Genomic_DNA"/>
</dbReference>
<evidence type="ECO:0000259" key="1">
    <source>
        <dbReference type="SMART" id="SM00507"/>
    </source>
</evidence>
<comment type="caution">
    <text evidence="3">The sequence shown here is derived from an EMBL/GenBank/DDBJ whole genome shotgun (WGS) entry which is preliminary data.</text>
</comment>
<dbReference type="GO" id="GO:0004519">
    <property type="term" value="F:endonuclease activity"/>
    <property type="evidence" value="ECO:0007669"/>
    <property type="project" value="UniProtKB-KW"/>
</dbReference>
<feature type="domain" description="HNH nuclease" evidence="1">
    <location>
        <begin position="13"/>
        <end position="63"/>
    </location>
</feature>
<protein>
    <submittedName>
        <fullName evidence="3">HNH endonuclease</fullName>
    </submittedName>
</protein>
<accession>A0A923RXX1</accession>
<dbReference type="InterPro" id="IPR003615">
    <property type="entry name" value="HNH_nuc"/>
</dbReference>
<evidence type="ECO:0000313" key="2">
    <source>
        <dbReference type="EMBL" id="MBC5726389.1"/>
    </source>
</evidence>
<proteinExistence type="predicted"/>
<gene>
    <name evidence="2" type="ORF">H8S45_13090</name>
    <name evidence="3" type="ORF">H8S45_15130</name>
</gene>
<keyword evidence="4" id="KW-1185">Reference proteome</keyword>
<evidence type="ECO:0000313" key="4">
    <source>
        <dbReference type="Proteomes" id="UP000606499"/>
    </source>
</evidence>
<keyword evidence="3" id="KW-0255">Endonuclease</keyword>
<organism evidence="3 4">
    <name type="scientific">Agathobaculum faecis</name>
    <dbReference type="NCBI Taxonomy" id="2763013"/>
    <lineage>
        <taxon>Bacteria</taxon>
        <taxon>Bacillati</taxon>
        <taxon>Bacillota</taxon>
        <taxon>Clostridia</taxon>
        <taxon>Eubacteriales</taxon>
        <taxon>Butyricicoccaceae</taxon>
        <taxon>Agathobaculum</taxon>
    </lineage>
</organism>
<dbReference type="Proteomes" id="UP000606499">
    <property type="component" value="Unassembled WGS sequence"/>
</dbReference>
<dbReference type="EMBL" id="JACOPL010000015">
    <property type="protein sequence ID" value="MBC5726389.1"/>
    <property type="molecule type" value="Genomic_DNA"/>
</dbReference>